<dbReference type="Proteomes" id="UP000187001">
    <property type="component" value="Unassembled WGS sequence"/>
</dbReference>
<sequence length="79" mass="8362">MLALHVLGHGIGGVGGGVAEQIGERGSVLVVERDDISDLDEQIIKRYTVIRLVDEHVAMGLVSATGNDRPPIGSAFRRA</sequence>
<reference evidence="1 2" key="1">
    <citation type="submission" date="2016-07" db="EMBL/GenBank/DDBJ databases">
        <authorList>
            <person name="Sutton G."/>
            <person name="Brinkac L."/>
            <person name="Sanka R."/>
            <person name="Adams M."/>
            <person name="Lau E."/>
            <person name="Kumar A."/>
            <person name="Macaden R."/>
        </authorList>
    </citation>
    <scope>NUCLEOTIDE SEQUENCE [LARGE SCALE GENOMIC DNA]</scope>
    <source>
        <strain evidence="1 2">GA-0871</strain>
    </source>
</reference>
<comment type="caution">
    <text evidence="1">The sequence shown here is derived from an EMBL/GenBank/DDBJ whole genome shotgun (WGS) entry which is preliminary data.</text>
</comment>
<organism evidence="1 2">
    <name type="scientific">Mycolicibacterium fortuitum</name>
    <name type="common">Mycobacterium fortuitum</name>
    <dbReference type="NCBI Taxonomy" id="1766"/>
    <lineage>
        <taxon>Bacteria</taxon>
        <taxon>Bacillati</taxon>
        <taxon>Actinomycetota</taxon>
        <taxon>Actinomycetes</taxon>
        <taxon>Mycobacteriales</taxon>
        <taxon>Mycobacteriaceae</taxon>
        <taxon>Mycolicibacterium</taxon>
    </lineage>
</organism>
<dbReference type="EMBL" id="MBER01000091">
    <property type="protein sequence ID" value="OMC42593.1"/>
    <property type="molecule type" value="Genomic_DNA"/>
</dbReference>
<dbReference type="AlphaFoldDB" id="A0ABD6QJM5"/>
<proteinExistence type="predicted"/>
<evidence type="ECO:0000313" key="2">
    <source>
        <dbReference type="Proteomes" id="UP000187001"/>
    </source>
</evidence>
<protein>
    <submittedName>
        <fullName evidence="1">Uncharacterized protein</fullName>
    </submittedName>
</protein>
<accession>A0ABD6QJM5</accession>
<gene>
    <name evidence="1" type="ORF">A5742_30340</name>
</gene>
<name>A0ABD6QJM5_MYCFO</name>
<evidence type="ECO:0000313" key="1">
    <source>
        <dbReference type="EMBL" id="OMC42593.1"/>
    </source>
</evidence>